<comment type="cofactor">
    <cofactor evidence="1 12">
        <name>heme</name>
        <dbReference type="ChEBI" id="CHEBI:30413"/>
    </cofactor>
</comment>
<evidence type="ECO:0000313" key="16">
    <source>
        <dbReference type="Proteomes" id="UP000800082"/>
    </source>
</evidence>
<evidence type="ECO:0000256" key="13">
    <source>
        <dbReference type="RuleBase" id="RU000461"/>
    </source>
</evidence>
<accession>A0A6A5R8M4</accession>
<evidence type="ECO:0000256" key="4">
    <source>
        <dbReference type="ARBA" id="ARBA00022617"/>
    </source>
</evidence>
<dbReference type="PROSITE" id="PS00086">
    <property type="entry name" value="CYTOCHROME_P450"/>
    <property type="match status" value="1"/>
</dbReference>
<dbReference type="PRINTS" id="PR00463">
    <property type="entry name" value="EP450I"/>
</dbReference>
<evidence type="ECO:0000256" key="5">
    <source>
        <dbReference type="ARBA" id="ARBA00022692"/>
    </source>
</evidence>
<dbReference type="PRINTS" id="PR00385">
    <property type="entry name" value="P450"/>
</dbReference>
<dbReference type="AlphaFoldDB" id="A0A6A5R8M4"/>
<dbReference type="InterPro" id="IPR017972">
    <property type="entry name" value="Cyt_P450_CS"/>
</dbReference>
<keyword evidence="10 13" id="KW-0503">Monooxygenase</keyword>
<dbReference type="PANTHER" id="PTHR24305">
    <property type="entry name" value="CYTOCHROME P450"/>
    <property type="match status" value="1"/>
</dbReference>
<dbReference type="Gene3D" id="1.10.630.10">
    <property type="entry name" value="Cytochrome P450"/>
    <property type="match status" value="1"/>
</dbReference>
<dbReference type="RefSeq" id="XP_033444335.1">
    <property type="nucleotide sequence ID" value="XM_033593971.1"/>
</dbReference>
<dbReference type="GO" id="GO:0009403">
    <property type="term" value="P:toxin biosynthetic process"/>
    <property type="evidence" value="ECO:0007669"/>
    <property type="project" value="UniProtKB-ARBA"/>
</dbReference>
<sequence>MTENTSLLLTLVRGIQNASLLRISAAVVGLAIAQYFFQAIYRLYFHPLRHFPGPKLAAISRFPKAYATFTGRAHHYTHALHEQYGEVVRLSPNELSFIHPDAWRDIYGHGSGQGKGTQGSVPGKYWEWYGLCSNKVAHMIQTKDPAEHARIRRIFKPAFSDRALKEQEPLLLKYVEKLISNLKRDVSKDPDHKFDIVKQYNFTTFDVMGDLTFGESLHMLDDSKYDPWVAVIFNQLKQNSLFNFMAYYPWINSLVKNNLPPSVLKVKMEHFRYSVERVDKRLQGRQSEGHDLWDFISTEDKKLQLSRDEMNSNATLFMTAGTETTATFLSGLTYNLLKNPDKMEKVCKEIRTTFRDESEMTMEAIAALPYLAACLKESFRVYPSVPSGLLHLTPANGSTICGQFIPPNTIVSAPHLAMYLSPSNFKEPQSFLPERWMGDERFANDRRHVLQPFSVGSRDCLGKNLAWHEMRLIATRVLFNFDLELCPESDGWLDQRTFLLWEKPEMYIKLKPVKR</sequence>
<dbReference type="OrthoDB" id="1470350at2759"/>
<keyword evidence="6 12" id="KW-0479">Metal-binding</keyword>
<dbReference type="GO" id="GO:0005506">
    <property type="term" value="F:iron ion binding"/>
    <property type="evidence" value="ECO:0007669"/>
    <property type="project" value="InterPro"/>
</dbReference>
<evidence type="ECO:0000256" key="9">
    <source>
        <dbReference type="ARBA" id="ARBA00023004"/>
    </source>
</evidence>
<evidence type="ECO:0000256" key="1">
    <source>
        <dbReference type="ARBA" id="ARBA00001971"/>
    </source>
</evidence>
<dbReference type="Proteomes" id="UP000800082">
    <property type="component" value="Unassembled WGS sequence"/>
</dbReference>
<evidence type="ECO:0000256" key="6">
    <source>
        <dbReference type="ARBA" id="ARBA00022723"/>
    </source>
</evidence>
<feature type="transmembrane region" description="Helical" evidence="14">
    <location>
        <begin position="20"/>
        <end position="41"/>
    </location>
</feature>
<dbReference type="SUPFAM" id="SSF48264">
    <property type="entry name" value="Cytochrome P450"/>
    <property type="match status" value="1"/>
</dbReference>
<comment type="subcellular location">
    <subcellularLocation>
        <location evidence="2">Membrane</location>
        <topology evidence="2">Single-pass membrane protein</topology>
    </subcellularLocation>
</comment>
<dbReference type="GO" id="GO:0004497">
    <property type="term" value="F:monooxygenase activity"/>
    <property type="evidence" value="ECO:0007669"/>
    <property type="project" value="UniProtKB-KW"/>
</dbReference>
<organism evidence="15 16">
    <name type="scientific">Didymella exigua CBS 183.55</name>
    <dbReference type="NCBI Taxonomy" id="1150837"/>
    <lineage>
        <taxon>Eukaryota</taxon>
        <taxon>Fungi</taxon>
        <taxon>Dikarya</taxon>
        <taxon>Ascomycota</taxon>
        <taxon>Pezizomycotina</taxon>
        <taxon>Dothideomycetes</taxon>
        <taxon>Pleosporomycetidae</taxon>
        <taxon>Pleosporales</taxon>
        <taxon>Pleosporineae</taxon>
        <taxon>Didymellaceae</taxon>
        <taxon>Didymella</taxon>
    </lineage>
</organism>
<protein>
    <submittedName>
        <fullName evidence="15">Cytochrome P450</fullName>
    </submittedName>
</protein>
<evidence type="ECO:0000256" key="3">
    <source>
        <dbReference type="ARBA" id="ARBA00010617"/>
    </source>
</evidence>
<evidence type="ECO:0000313" key="15">
    <source>
        <dbReference type="EMBL" id="KAF1924082.1"/>
    </source>
</evidence>
<reference evidence="15" key="1">
    <citation type="journal article" date="2020" name="Stud. Mycol.">
        <title>101 Dothideomycetes genomes: a test case for predicting lifestyles and emergence of pathogens.</title>
        <authorList>
            <person name="Haridas S."/>
            <person name="Albert R."/>
            <person name="Binder M."/>
            <person name="Bloem J."/>
            <person name="Labutti K."/>
            <person name="Salamov A."/>
            <person name="Andreopoulos B."/>
            <person name="Baker S."/>
            <person name="Barry K."/>
            <person name="Bills G."/>
            <person name="Bluhm B."/>
            <person name="Cannon C."/>
            <person name="Castanera R."/>
            <person name="Culley D."/>
            <person name="Daum C."/>
            <person name="Ezra D."/>
            <person name="Gonzalez J."/>
            <person name="Henrissat B."/>
            <person name="Kuo A."/>
            <person name="Liang C."/>
            <person name="Lipzen A."/>
            <person name="Lutzoni F."/>
            <person name="Magnuson J."/>
            <person name="Mondo S."/>
            <person name="Nolan M."/>
            <person name="Ohm R."/>
            <person name="Pangilinan J."/>
            <person name="Park H.-J."/>
            <person name="Ramirez L."/>
            <person name="Alfaro M."/>
            <person name="Sun H."/>
            <person name="Tritt A."/>
            <person name="Yoshinaga Y."/>
            <person name="Zwiers L.-H."/>
            <person name="Turgeon B."/>
            <person name="Goodwin S."/>
            <person name="Spatafora J."/>
            <person name="Crous P."/>
            <person name="Grigoriev I."/>
        </authorList>
    </citation>
    <scope>NUCLEOTIDE SEQUENCE</scope>
    <source>
        <strain evidence="15">CBS 183.55</strain>
    </source>
</reference>
<dbReference type="PANTHER" id="PTHR24305:SF210">
    <property type="entry name" value="CYTOCHROME P450 MONOOXYGENASE ASQL-RELATED"/>
    <property type="match status" value="1"/>
</dbReference>
<proteinExistence type="inferred from homology"/>
<feature type="binding site" description="axial binding residue" evidence="12">
    <location>
        <position position="460"/>
    </location>
    <ligand>
        <name>heme</name>
        <dbReference type="ChEBI" id="CHEBI:30413"/>
    </ligand>
    <ligandPart>
        <name>Fe</name>
        <dbReference type="ChEBI" id="CHEBI:18248"/>
    </ligandPart>
</feature>
<dbReference type="GO" id="GO:0016705">
    <property type="term" value="F:oxidoreductase activity, acting on paired donors, with incorporation or reduction of molecular oxygen"/>
    <property type="evidence" value="ECO:0007669"/>
    <property type="project" value="InterPro"/>
</dbReference>
<evidence type="ECO:0000256" key="10">
    <source>
        <dbReference type="ARBA" id="ARBA00023033"/>
    </source>
</evidence>
<keyword evidence="8 13" id="KW-0560">Oxidoreductase</keyword>
<dbReference type="GO" id="GO:0020037">
    <property type="term" value="F:heme binding"/>
    <property type="evidence" value="ECO:0007669"/>
    <property type="project" value="InterPro"/>
</dbReference>
<dbReference type="Pfam" id="PF00067">
    <property type="entry name" value="p450"/>
    <property type="match status" value="1"/>
</dbReference>
<evidence type="ECO:0000256" key="8">
    <source>
        <dbReference type="ARBA" id="ARBA00023002"/>
    </source>
</evidence>
<dbReference type="GO" id="GO:0016020">
    <property type="term" value="C:membrane"/>
    <property type="evidence" value="ECO:0007669"/>
    <property type="project" value="UniProtKB-SubCell"/>
</dbReference>
<dbReference type="CDD" id="cd11058">
    <property type="entry name" value="CYP60B-like"/>
    <property type="match status" value="1"/>
</dbReference>
<keyword evidence="4 12" id="KW-0349">Heme</keyword>
<evidence type="ECO:0000256" key="2">
    <source>
        <dbReference type="ARBA" id="ARBA00004167"/>
    </source>
</evidence>
<keyword evidence="11 14" id="KW-0472">Membrane</keyword>
<gene>
    <name evidence="15" type="ORF">M421DRAFT_425099</name>
</gene>
<dbReference type="FunFam" id="1.10.630.10:FF:000047">
    <property type="entry name" value="Cytochrome P450 monooxygenase"/>
    <property type="match status" value="1"/>
</dbReference>
<evidence type="ECO:0000256" key="14">
    <source>
        <dbReference type="SAM" id="Phobius"/>
    </source>
</evidence>
<dbReference type="GeneID" id="54351639"/>
<dbReference type="InterPro" id="IPR001128">
    <property type="entry name" value="Cyt_P450"/>
</dbReference>
<evidence type="ECO:0000256" key="12">
    <source>
        <dbReference type="PIRSR" id="PIRSR602401-1"/>
    </source>
</evidence>
<comment type="similarity">
    <text evidence="3 13">Belongs to the cytochrome P450 family.</text>
</comment>
<keyword evidence="16" id="KW-1185">Reference proteome</keyword>
<keyword evidence="5 14" id="KW-0812">Transmembrane</keyword>
<keyword evidence="9 12" id="KW-0408">Iron</keyword>
<evidence type="ECO:0000256" key="7">
    <source>
        <dbReference type="ARBA" id="ARBA00022989"/>
    </source>
</evidence>
<dbReference type="InterPro" id="IPR002401">
    <property type="entry name" value="Cyt_P450_E_grp-I"/>
</dbReference>
<name>A0A6A5R8M4_9PLEO</name>
<keyword evidence="7 14" id="KW-1133">Transmembrane helix</keyword>
<dbReference type="EMBL" id="ML978997">
    <property type="protein sequence ID" value="KAF1924082.1"/>
    <property type="molecule type" value="Genomic_DNA"/>
</dbReference>
<evidence type="ECO:0000256" key="11">
    <source>
        <dbReference type="ARBA" id="ARBA00023136"/>
    </source>
</evidence>
<dbReference type="InterPro" id="IPR036396">
    <property type="entry name" value="Cyt_P450_sf"/>
</dbReference>
<dbReference type="InterPro" id="IPR050121">
    <property type="entry name" value="Cytochrome_P450_monoxygenase"/>
</dbReference>